<dbReference type="HOGENOM" id="CLU_1990503_0_0_10"/>
<dbReference type="GeneID" id="93406668"/>
<sequence>MIINNNNHHPKKRKKYEQIALAESLFNKTKGVSFSSCKYTEVKTVIVKKIGKVYLAPKEKTVILSDEAKATAKRLRLSFVDVLDACNRFELDSVKSSMYTSVGPCKKRQIITKVDYVSINSLEQK</sequence>
<reference evidence="1 2" key="1">
    <citation type="submission" date="2008-10" db="EMBL/GenBank/DDBJ databases">
        <title>Draft genome sequence of Parabacteroides johnsonii (DSM 18315).</title>
        <authorList>
            <person name="Sudarsanam P."/>
            <person name="Ley R."/>
            <person name="Guruge J."/>
            <person name="Turnbaugh P.J."/>
            <person name="Mahowald M."/>
            <person name="Liep D."/>
            <person name="Gordon J."/>
        </authorList>
    </citation>
    <scope>NUCLEOTIDE SEQUENCE [LARGE SCALE GENOMIC DNA]</scope>
    <source>
        <strain evidence="1 2">DSM 18315</strain>
    </source>
</reference>
<evidence type="ECO:0000313" key="1">
    <source>
        <dbReference type="EMBL" id="EEC94822.1"/>
    </source>
</evidence>
<name>B7BFF0_9BACT</name>
<proteinExistence type="predicted"/>
<protein>
    <submittedName>
        <fullName evidence="1">Uncharacterized protein</fullName>
    </submittedName>
</protein>
<dbReference type="EMBL" id="ABYH01000383">
    <property type="protein sequence ID" value="EEC94822.1"/>
    <property type="molecule type" value="Genomic_DNA"/>
</dbReference>
<comment type="caution">
    <text evidence="1">The sequence shown here is derived from an EMBL/GenBank/DDBJ whole genome shotgun (WGS) entry which is preliminary data.</text>
</comment>
<dbReference type="Proteomes" id="UP000005510">
    <property type="component" value="Unassembled WGS sequence"/>
</dbReference>
<dbReference type="RefSeq" id="WP_008152243.1">
    <property type="nucleotide sequence ID" value="NZ_CP102285.1"/>
</dbReference>
<gene>
    <name evidence="1" type="ORF">PRABACTJOHN_03779</name>
</gene>
<dbReference type="AlphaFoldDB" id="B7BFF0"/>
<organism evidence="1 2">
    <name type="scientific">Parabacteroides johnsonii DSM 18315</name>
    <dbReference type="NCBI Taxonomy" id="537006"/>
    <lineage>
        <taxon>Bacteria</taxon>
        <taxon>Pseudomonadati</taxon>
        <taxon>Bacteroidota</taxon>
        <taxon>Bacteroidia</taxon>
        <taxon>Bacteroidales</taxon>
        <taxon>Tannerellaceae</taxon>
        <taxon>Parabacteroides</taxon>
    </lineage>
</organism>
<reference evidence="1 2" key="2">
    <citation type="submission" date="2008-10" db="EMBL/GenBank/DDBJ databases">
        <authorList>
            <person name="Fulton L."/>
            <person name="Clifton S."/>
            <person name="Fulton B."/>
            <person name="Xu J."/>
            <person name="Minx P."/>
            <person name="Pepin K.H."/>
            <person name="Johnson M."/>
            <person name="Bhonagiri V."/>
            <person name="Nash W.E."/>
            <person name="Mardis E.R."/>
            <person name="Wilson R.K."/>
        </authorList>
    </citation>
    <scope>NUCLEOTIDE SEQUENCE [LARGE SCALE GENOMIC DNA]</scope>
    <source>
        <strain evidence="1 2">DSM 18315</strain>
    </source>
</reference>
<evidence type="ECO:0000313" key="2">
    <source>
        <dbReference type="Proteomes" id="UP000005510"/>
    </source>
</evidence>
<accession>B7BFF0</accession>